<proteinExistence type="predicted"/>
<dbReference type="Pfam" id="PF12770">
    <property type="entry name" value="CHAT"/>
    <property type="match status" value="1"/>
</dbReference>
<reference evidence="2 3" key="1">
    <citation type="journal article" date="2020" name="ISME J.">
        <title>Comparative genomics reveals insights into cyanobacterial evolution and habitat adaptation.</title>
        <authorList>
            <person name="Chen M.Y."/>
            <person name="Teng W.K."/>
            <person name="Zhao L."/>
            <person name="Hu C.X."/>
            <person name="Zhou Y.K."/>
            <person name="Han B.P."/>
            <person name="Song L.R."/>
            <person name="Shu W.S."/>
        </authorList>
    </citation>
    <scope>NUCLEOTIDE SEQUENCE [LARGE SCALE GENOMIC DNA]</scope>
    <source>
        <strain evidence="2 3">FACHB-838</strain>
    </source>
</reference>
<evidence type="ECO:0000259" key="1">
    <source>
        <dbReference type="Pfam" id="PF12770"/>
    </source>
</evidence>
<dbReference type="SMART" id="SM00028">
    <property type="entry name" value="TPR"/>
    <property type="match status" value="5"/>
</dbReference>
<organism evidence="2 3">
    <name type="scientific">Nostoc flagelliforme FACHB-838</name>
    <dbReference type="NCBI Taxonomy" id="2692904"/>
    <lineage>
        <taxon>Bacteria</taxon>
        <taxon>Bacillati</taxon>
        <taxon>Cyanobacteriota</taxon>
        <taxon>Cyanophyceae</taxon>
        <taxon>Nostocales</taxon>
        <taxon>Nostocaceae</taxon>
        <taxon>Nostoc</taxon>
    </lineage>
</organism>
<protein>
    <submittedName>
        <fullName evidence="2">CHAT domain-containing protein</fullName>
    </submittedName>
</protein>
<dbReference type="SUPFAM" id="SSF48452">
    <property type="entry name" value="TPR-like"/>
    <property type="match status" value="3"/>
</dbReference>
<dbReference type="InterPro" id="IPR024983">
    <property type="entry name" value="CHAT_dom"/>
</dbReference>
<dbReference type="Gene3D" id="1.25.40.10">
    <property type="entry name" value="Tetratricopeptide repeat domain"/>
    <property type="match status" value="2"/>
</dbReference>
<dbReference type="PANTHER" id="PTHR10098:SF112">
    <property type="entry name" value="SLR0380 PROTEIN"/>
    <property type="match status" value="1"/>
</dbReference>
<dbReference type="EMBL" id="JACJSI010000322">
    <property type="protein sequence ID" value="MBD2535736.1"/>
    <property type="molecule type" value="Genomic_DNA"/>
</dbReference>
<gene>
    <name evidence="2" type="ORF">H6G97_42810</name>
</gene>
<evidence type="ECO:0000313" key="3">
    <source>
        <dbReference type="Proteomes" id="UP000623440"/>
    </source>
</evidence>
<dbReference type="Proteomes" id="UP000623440">
    <property type="component" value="Unassembled WGS sequence"/>
</dbReference>
<feature type="domain" description="CHAT" evidence="1">
    <location>
        <begin position="615"/>
        <end position="887"/>
    </location>
</feature>
<dbReference type="InterPro" id="IPR019734">
    <property type="entry name" value="TPR_rpt"/>
</dbReference>
<name>A0ABR8E3S7_9NOSO</name>
<accession>A0ABR8E3S7</accession>
<dbReference type="PANTHER" id="PTHR10098">
    <property type="entry name" value="RAPSYN-RELATED"/>
    <property type="match status" value="1"/>
</dbReference>
<comment type="caution">
    <text evidence="2">The sequence shown here is derived from an EMBL/GenBank/DDBJ whole genome shotgun (WGS) entry which is preliminary data.</text>
</comment>
<sequence length="889" mass="99285">MNFFKYLLLSFLTIFLCIFLSVILDSSLFFTAAFAKSKVLYFSAVAIKPAVNQTQIFSLVQQSQVLYEGGEFTEAVQLLKKAADEFKATNNVLNEAIALTNLSLTYQQLGQWQQANEVISQTIKLLQSIEYSDSSQEQSQVFAQALDVRGGLELAQGQTEVALSTWQSAAKIYQHLDDISALISNHINQAQAMQALGNYLQADHTLTSLRENLQKQPDSPVKARGLYSLGNVLRSLGYLNDSHKILKESYSVAGKVGSANAQSNALLSLGNTARAQIYAQLSLGNSSRAKDYAQTAIQYYEQAVQIGAAIPTVRLQAQLNLLRLLVEQEEVSTAKTLLPQIQSQIDSLPPSRMAVNYRINFAQSLSKMRQSSVEPKDVAKMLAQAVQVAKSLKDQRTESYALGILGELYEQTGQLSDAKGLTQQALVEAESIDAQDIAYQWHWQMGRILQKQSNIPAATDAYSRAYNALKSLRNDLVAINSDVQFSFRESIEPVYRQYVDLLLQLPDNTIQKPDNLIQARQVIESLQLAELDNFFRSPCLLPRVDLDKLVEKEKSTAVIYPIILDNRLEIITRLPGQDIIYRQTAKIPKNILEKTVEQLQKDLPVASREPDVKQRSQKLYDWLIRPIEADLANKGITSLVFVLDGSLRNIPMGILYDQQQQKYLIEKYAISLMPGLQLLSPKSLHNVPLNALVAGVEQKRLIEGKSFPELLNVTQELKQIQSSVKSSKQLLNQEFTKTNLHNQIQSTPFSIVHLATHGQFSSDIEQTYILTWDSLLKVRELDGLLRARGESRPETIELLVLSACKTATGDKRAALGLAGVAVRAGARSTLATLWTIDDESTSEFMGELYRQLDAGITKSQALQHAQLAILAKENRPYFWAPYVLLGNWL</sequence>
<keyword evidence="3" id="KW-1185">Reference proteome</keyword>
<dbReference type="InterPro" id="IPR011990">
    <property type="entry name" value="TPR-like_helical_dom_sf"/>
</dbReference>
<evidence type="ECO:0000313" key="2">
    <source>
        <dbReference type="EMBL" id="MBD2535736.1"/>
    </source>
</evidence>